<organism evidence="1 2">
    <name type="scientific">Aureobasidium uvarum</name>
    <dbReference type="NCBI Taxonomy" id="2773716"/>
    <lineage>
        <taxon>Eukaryota</taxon>
        <taxon>Fungi</taxon>
        <taxon>Dikarya</taxon>
        <taxon>Ascomycota</taxon>
        <taxon>Pezizomycotina</taxon>
        <taxon>Dothideomycetes</taxon>
        <taxon>Dothideomycetidae</taxon>
        <taxon>Dothideales</taxon>
        <taxon>Saccotheciaceae</taxon>
        <taxon>Aureobasidium</taxon>
    </lineage>
</organism>
<dbReference type="OrthoDB" id="3826881at2759"/>
<dbReference type="AlphaFoldDB" id="A0A9N8KHX8"/>
<dbReference type="Proteomes" id="UP000745764">
    <property type="component" value="Unassembled WGS sequence"/>
</dbReference>
<evidence type="ECO:0000313" key="1">
    <source>
        <dbReference type="EMBL" id="CAD0108700.1"/>
    </source>
</evidence>
<evidence type="ECO:0000313" key="2">
    <source>
        <dbReference type="Proteomes" id="UP000745764"/>
    </source>
</evidence>
<keyword evidence="2" id="KW-1185">Reference proteome</keyword>
<comment type="caution">
    <text evidence="1">The sequence shown here is derived from an EMBL/GenBank/DDBJ whole genome shotgun (WGS) entry which is preliminary data.</text>
</comment>
<proteinExistence type="predicted"/>
<dbReference type="EMBL" id="CAINUL010000003">
    <property type="protein sequence ID" value="CAD0108700.1"/>
    <property type="molecule type" value="Genomic_DNA"/>
</dbReference>
<name>A0A9N8KHX8_9PEZI</name>
<protein>
    <submittedName>
        <fullName evidence="1">Uncharacterized protein</fullName>
    </submittedName>
</protein>
<reference evidence="1" key="1">
    <citation type="submission" date="2020-06" db="EMBL/GenBank/DDBJ databases">
        <authorList>
            <person name="Onetto C."/>
        </authorList>
    </citation>
    <scope>NUCLEOTIDE SEQUENCE</scope>
</reference>
<accession>A0A9N8KHX8</accession>
<gene>
    <name evidence="1" type="ORF">AWRI4620_LOCUS2955</name>
</gene>
<sequence length="375" mass="43785">MNTSPLSRLPLELHEQIFDYTMATNVQHINDCGREYNSGVLTKSMMTELTRRHAFMATCRELQGLGLRLCLRLTEFIWDCSSEQTSRNIMKAIDTRVWDGGAIFHTLPDLQTQGCVSSIRGAGAVSSDDYLHRESWKVKGPSFAKVYANWVDKPLEVLIMYQRAACITCRLRTEQHQRELDHHQLFYRHSYRLQTFTDGNAARPIKKALRGTWKRDTISLTINMLNEATSLQRMEAVMSLLDSEHHKKVQAIKKEIEKEVQLYAENGDVDFGDVRPMYEQFVHDMNLKYSLWRQRVKKFHEGLIKVIMLSYRADYHALADALFEMRHDFEQMLPHEYTGDQVVNSVVELVRATTLQKMEPRYRIESDLWLDSRNS</sequence>